<organism evidence="2 3">
    <name type="scientific">Corallincola luteus</name>
    <dbReference type="NCBI Taxonomy" id="1775177"/>
    <lineage>
        <taxon>Bacteria</taxon>
        <taxon>Pseudomonadati</taxon>
        <taxon>Pseudomonadota</taxon>
        <taxon>Gammaproteobacteria</taxon>
        <taxon>Alteromonadales</taxon>
        <taxon>Psychromonadaceae</taxon>
        <taxon>Corallincola</taxon>
    </lineage>
</organism>
<feature type="transmembrane region" description="Helical" evidence="1">
    <location>
        <begin position="165"/>
        <end position="185"/>
    </location>
</feature>
<dbReference type="InterPro" id="IPR053170">
    <property type="entry name" value="Transcription_regulator"/>
</dbReference>
<sequence>MYRGTNLDSVTQAALGAAVGGAIGGRQLGWRAFAWGAGLGTLPDMDIFIHYPDAVDQVTKHRGFSHSIFVLTALSPVLGLLIAKLHRWRFWGATLMAWLCLVTHPLLDCFTSYGTQLFWPLASPPIAWSTIFIIDPLYTLPLLIGVIFSLIGFNRRKAKPLKSNLWGLGISQAYLALSLVLMLSVKYQASAELESKGVSETPFIAPTPFNILSWRIVGKDDHHLWIGYFSWLNPKPIHFNTYPHKHNLANKEALPKLARLDWFTHGFYQLQTDQGQLKFVDMRLGIEPYLPFRYLLAEHTPAGWQPKQTVRLPPPKTGKELVPELIKLVRGQPLPAVDFEQIDKPKK</sequence>
<keyword evidence="1" id="KW-0472">Membrane</keyword>
<keyword evidence="3" id="KW-1185">Reference proteome</keyword>
<name>A0ABY2ALZ6_9GAMM</name>
<dbReference type="InterPro" id="IPR007404">
    <property type="entry name" value="YdjM-like"/>
</dbReference>
<dbReference type="GO" id="GO:0016787">
    <property type="term" value="F:hydrolase activity"/>
    <property type="evidence" value="ECO:0007669"/>
    <property type="project" value="UniProtKB-KW"/>
</dbReference>
<evidence type="ECO:0000256" key="1">
    <source>
        <dbReference type="SAM" id="Phobius"/>
    </source>
</evidence>
<feature type="transmembrane region" description="Helical" evidence="1">
    <location>
        <begin position="90"/>
        <end position="107"/>
    </location>
</feature>
<accession>A0ABY2ALZ6</accession>
<dbReference type="Proteomes" id="UP000292554">
    <property type="component" value="Unassembled WGS sequence"/>
</dbReference>
<gene>
    <name evidence="2" type="ORF">EZV61_07160</name>
</gene>
<reference evidence="2 3" key="1">
    <citation type="submission" date="2019-02" db="EMBL/GenBank/DDBJ databases">
        <title>Corallincola luteus sp. nov., a marine bacterium isolated from surface sediment of Bohai Sea in China.</title>
        <authorList>
            <person name="Ren Q."/>
        </authorList>
    </citation>
    <scope>NUCLEOTIDE SEQUENCE [LARGE SCALE GENOMIC DNA]</scope>
    <source>
        <strain evidence="2 3">DASS28</strain>
    </source>
</reference>
<dbReference type="Pfam" id="PF04307">
    <property type="entry name" value="YdjM"/>
    <property type="match status" value="1"/>
</dbReference>
<evidence type="ECO:0000313" key="2">
    <source>
        <dbReference type="EMBL" id="TCI03967.1"/>
    </source>
</evidence>
<comment type="caution">
    <text evidence="2">The sequence shown here is derived from an EMBL/GenBank/DDBJ whole genome shotgun (WGS) entry which is preliminary data.</text>
</comment>
<keyword evidence="1" id="KW-0812">Transmembrane</keyword>
<dbReference type="PANTHER" id="PTHR40031">
    <property type="entry name" value="HYPOTHETICAL MEMBRANE SPANNING PROTEIN"/>
    <property type="match status" value="1"/>
</dbReference>
<keyword evidence="1" id="KW-1133">Transmembrane helix</keyword>
<keyword evidence="2" id="KW-0378">Hydrolase</keyword>
<protein>
    <submittedName>
        <fullName evidence="2">Metal-dependent hydrolase</fullName>
    </submittedName>
</protein>
<feature type="transmembrane region" description="Helical" evidence="1">
    <location>
        <begin position="127"/>
        <end position="153"/>
    </location>
</feature>
<proteinExistence type="predicted"/>
<dbReference type="PANTHER" id="PTHR40031:SF1">
    <property type="entry name" value="MEMBRANE-BOUND METAL-DEPENDENT HYDROLASE"/>
    <property type="match status" value="1"/>
</dbReference>
<dbReference type="EMBL" id="SJXE01000002">
    <property type="protein sequence ID" value="TCI03967.1"/>
    <property type="molecule type" value="Genomic_DNA"/>
</dbReference>
<evidence type="ECO:0000313" key="3">
    <source>
        <dbReference type="Proteomes" id="UP000292554"/>
    </source>
</evidence>
<feature type="transmembrane region" description="Helical" evidence="1">
    <location>
        <begin position="64"/>
        <end position="83"/>
    </location>
</feature>